<organism evidence="1 2">
    <name type="scientific">Mucuna pruriens</name>
    <name type="common">Velvet bean</name>
    <name type="synonym">Dolichos pruriens</name>
    <dbReference type="NCBI Taxonomy" id="157652"/>
    <lineage>
        <taxon>Eukaryota</taxon>
        <taxon>Viridiplantae</taxon>
        <taxon>Streptophyta</taxon>
        <taxon>Embryophyta</taxon>
        <taxon>Tracheophyta</taxon>
        <taxon>Spermatophyta</taxon>
        <taxon>Magnoliopsida</taxon>
        <taxon>eudicotyledons</taxon>
        <taxon>Gunneridae</taxon>
        <taxon>Pentapetalae</taxon>
        <taxon>rosids</taxon>
        <taxon>fabids</taxon>
        <taxon>Fabales</taxon>
        <taxon>Fabaceae</taxon>
        <taxon>Papilionoideae</taxon>
        <taxon>50 kb inversion clade</taxon>
        <taxon>NPAAA clade</taxon>
        <taxon>indigoferoid/millettioid clade</taxon>
        <taxon>Phaseoleae</taxon>
        <taxon>Mucuna</taxon>
    </lineage>
</organism>
<sequence>MSLGDYAFKSINQGIGRAMSKNFESLLWWNSEALGHTRAYLEGVRENLRTTRTNVVSKV</sequence>
<evidence type="ECO:0000313" key="1">
    <source>
        <dbReference type="EMBL" id="RDX60596.1"/>
    </source>
</evidence>
<name>A0A371E3J1_MUCPR</name>
<accession>A0A371E3J1</accession>
<dbReference type="Proteomes" id="UP000257109">
    <property type="component" value="Unassembled WGS sequence"/>
</dbReference>
<dbReference type="AlphaFoldDB" id="A0A371E3J1"/>
<proteinExistence type="predicted"/>
<dbReference type="EMBL" id="QJKJ01016739">
    <property type="protein sequence ID" value="RDX60596.1"/>
    <property type="molecule type" value="Genomic_DNA"/>
</dbReference>
<gene>
    <name evidence="1" type="ORF">CR513_61248</name>
</gene>
<keyword evidence="2" id="KW-1185">Reference proteome</keyword>
<evidence type="ECO:0000313" key="2">
    <source>
        <dbReference type="Proteomes" id="UP000257109"/>
    </source>
</evidence>
<reference evidence="1" key="1">
    <citation type="submission" date="2018-05" db="EMBL/GenBank/DDBJ databases">
        <title>Draft genome of Mucuna pruriens seed.</title>
        <authorList>
            <person name="Nnadi N.E."/>
            <person name="Vos R."/>
            <person name="Hasami M.H."/>
            <person name="Devisetty U.K."/>
            <person name="Aguiy J.C."/>
        </authorList>
    </citation>
    <scope>NUCLEOTIDE SEQUENCE [LARGE SCALE GENOMIC DNA]</scope>
    <source>
        <strain evidence="1">JCA_2017</strain>
    </source>
</reference>
<feature type="non-terminal residue" evidence="1">
    <location>
        <position position="1"/>
    </location>
</feature>
<comment type="caution">
    <text evidence="1">The sequence shown here is derived from an EMBL/GenBank/DDBJ whole genome shotgun (WGS) entry which is preliminary data.</text>
</comment>
<protein>
    <submittedName>
        <fullName evidence="1">Uncharacterized protein</fullName>
    </submittedName>
</protein>